<evidence type="ECO:0000256" key="3">
    <source>
        <dbReference type="ARBA" id="ARBA00023163"/>
    </source>
</evidence>
<dbReference type="RefSeq" id="WP_006345018.1">
    <property type="nucleotide sequence ID" value="NZ_CP029159.1"/>
</dbReference>
<dbReference type="Gene3D" id="1.10.10.60">
    <property type="entry name" value="Homeodomain-like"/>
    <property type="match status" value="2"/>
</dbReference>
<evidence type="ECO:0000256" key="2">
    <source>
        <dbReference type="ARBA" id="ARBA00023125"/>
    </source>
</evidence>
<dbReference type="SMART" id="SM00342">
    <property type="entry name" value="HTH_ARAC"/>
    <property type="match status" value="1"/>
</dbReference>
<dbReference type="PRINTS" id="PR00032">
    <property type="entry name" value="HTHARAC"/>
</dbReference>
<dbReference type="InterPro" id="IPR018062">
    <property type="entry name" value="HTH_AraC-typ_CS"/>
</dbReference>
<dbReference type="PANTHER" id="PTHR46796">
    <property type="entry name" value="HTH-TYPE TRANSCRIPTIONAL ACTIVATOR RHAS-RELATED"/>
    <property type="match status" value="1"/>
</dbReference>
<sequence>MSAPLPVAAPLRDPFTETLELTGARCALSCGLTAAGDWALAFPAPGRLKVQAVLQGVVWLVIEGVERPVRLGAGDIAVIAGDRRYILASDPAVPPVDVQPLIRARTGTFVHAGDEGQDTVTIGGHIDLNAAGRDLLLSAFPPLMHVGAATAEAPAACWLMDQTLREIQSGAPGAAFAAERLAQLLLVQVLRVFLTGADAGAYPAGWLRALADERIAPALRLMHGDPAHAWTLTELARAAAMSRTTFAQRFKETAGVPPLAYLRAWRIRLAQHALWQEDTSVSAIAASLGYRSESAFSNAFKRTTGLAPRRYREAVRAD</sequence>
<dbReference type="InterPro" id="IPR050204">
    <property type="entry name" value="AraC_XylS_family_regulators"/>
</dbReference>
<dbReference type="PROSITE" id="PS01124">
    <property type="entry name" value="HTH_ARAC_FAMILY_2"/>
    <property type="match status" value="1"/>
</dbReference>
<evidence type="ECO:0000313" key="4">
    <source>
        <dbReference type="EMBL" id="QKM66177.1"/>
    </source>
</evidence>
<dbReference type="Pfam" id="PF12833">
    <property type="entry name" value="HTH_18"/>
    <property type="match status" value="1"/>
</dbReference>
<dbReference type="SUPFAM" id="SSF46689">
    <property type="entry name" value="Homeodomain-like"/>
    <property type="match status" value="2"/>
</dbReference>
<dbReference type="Proteomes" id="UP000005940">
    <property type="component" value="Chromosome"/>
</dbReference>
<dbReference type="Pfam" id="PF12852">
    <property type="entry name" value="Cupin_6"/>
    <property type="match status" value="1"/>
</dbReference>
<evidence type="ECO:0000313" key="5">
    <source>
        <dbReference type="Proteomes" id="UP000005940"/>
    </source>
</evidence>
<keyword evidence="2" id="KW-0238">DNA-binding</keyword>
<evidence type="ECO:0000256" key="1">
    <source>
        <dbReference type="ARBA" id="ARBA00023015"/>
    </source>
</evidence>
<dbReference type="GO" id="GO:0003700">
    <property type="term" value="F:DNA-binding transcription factor activity"/>
    <property type="evidence" value="ECO:0007669"/>
    <property type="project" value="InterPro"/>
</dbReference>
<dbReference type="InterPro" id="IPR020449">
    <property type="entry name" value="Tscrpt_reg_AraC-type_HTH"/>
</dbReference>
<organism evidence="4 5">
    <name type="scientific">Streptomyces tsukubensis (strain DSM 42081 / NBRC 108919 / NRRL 18488 / 9993)</name>
    <dbReference type="NCBI Taxonomy" id="1114943"/>
    <lineage>
        <taxon>Bacteria</taxon>
        <taxon>Bacillati</taxon>
        <taxon>Actinomycetota</taxon>
        <taxon>Actinomycetes</taxon>
        <taxon>Kitasatosporales</taxon>
        <taxon>Streptomycetaceae</taxon>
        <taxon>Streptomyces</taxon>
    </lineage>
</organism>
<dbReference type="InterPro" id="IPR032783">
    <property type="entry name" value="AraC_lig"/>
</dbReference>
<keyword evidence="3" id="KW-0804">Transcription</keyword>
<dbReference type="EMBL" id="CP029159">
    <property type="protein sequence ID" value="QKM66177.1"/>
    <property type="molecule type" value="Genomic_DNA"/>
</dbReference>
<dbReference type="GO" id="GO:0043565">
    <property type="term" value="F:sequence-specific DNA binding"/>
    <property type="evidence" value="ECO:0007669"/>
    <property type="project" value="InterPro"/>
</dbReference>
<dbReference type="PROSITE" id="PS00041">
    <property type="entry name" value="HTH_ARAC_FAMILY_1"/>
    <property type="match status" value="1"/>
</dbReference>
<accession>I2NAS6</accession>
<protein>
    <submittedName>
        <fullName evidence="4">AraC family transcriptional regulator</fullName>
    </submittedName>
</protein>
<reference evidence="4 5" key="1">
    <citation type="journal article" date="2012" name="J. Bacteriol.">
        <title>Draft genome of Streptomyces tsukubaensis NRRL 18488, the producer of the clinically important immunosuppressant tacrolimus (FK506).</title>
        <authorList>
            <person name="Barreiro C."/>
            <person name="Prieto C."/>
            <person name="Sola-Landa A."/>
            <person name="Solera E."/>
            <person name="Martinez-Castro M."/>
            <person name="Perez-Redondo R."/>
            <person name="Garcia-Estrada C."/>
            <person name="Aparicio J.F."/>
            <person name="Fernandez-Martinez L.T."/>
            <person name="Santos-Aberturas J."/>
            <person name="Salehi-Najafabadi Z."/>
            <person name="Rodriguez-Garcia A."/>
            <person name="Tauch A."/>
            <person name="Martin J.F."/>
        </authorList>
    </citation>
    <scope>NUCLEOTIDE SEQUENCE [LARGE SCALE GENOMIC DNA]</scope>
    <source>
        <strain evidence="5">DSM 42081 / NBRC 108919 / NRRL 18488 / 9993</strain>
    </source>
</reference>
<proteinExistence type="predicted"/>
<dbReference type="InterPro" id="IPR018060">
    <property type="entry name" value="HTH_AraC"/>
</dbReference>
<keyword evidence="5" id="KW-1185">Reference proteome</keyword>
<dbReference type="PANTHER" id="PTHR46796:SF7">
    <property type="entry name" value="ARAC FAMILY TRANSCRIPTIONAL REGULATOR"/>
    <property type="match status" value="1"/>
</dbReference>
<dbReference type="AlphaFoldDB" id="I2NAS6"/>
<gene>
    <name evidence="4" type="ORF">STSU_002365</name>
</gene>
<dbReference type="InterPro" id="IPR009057">
    <property type="entry name" value="Homeodomain-like_sf"/>
</dbReference>
<name>I2NAS6_STRT9</name>
<keyword evidence="1" id="KW-0805">Transcription regulation</keyword>